<reference evidence="10 11" key="1">
    <citation type="journal article" date="2007" name="Archaea">
        <title>The genome of Hyperthermus butylicus: a sulfur-reducing, peptide fermenting, neutrophilic Crenarchaeote growing up to 108 degrees C.</title>
        <authorList>
            <person name="Brugger K."/>
            <person name="Chen L."/>
            <person name="Stark M."/>
            <person name="Zibat A."/>
            <person name="Redder P."/>
            <person name="Ruepp A."/>
            <person name="Awayez M."/>
            <person name="She Q."/>
            <person name="Garrett R.A."/>
            <person name="Klenk H.P."/>
        </authorList>
    </citation>
    <scope>NUCLEOTIDE SEQUENCE [LARGE SCALE GENOMIC DNA]</scope>
    <source>
        <strain evidence="11">DSM 5456 / JCM 9403 / PLM1-5</strain>
    </source>
</reference>
<dbReference type="GO" id="GO:0140662">
    <property type="term" value="F:ATP-dependent protein folding chaperone"/>
    <property type="evidence" value="ECO:0007669"/>
    <property type="project" value="InterPro"/>
</dbReference>
<dbReference type="Gene3D" id="3.30.260.10">
    <property type="entry name" value="TCP-1-like chaperonin intermediate domain"/>
    <property type="match status" value="1"/>
</dbReference>
<dbReference type="PANTHER" id="PTHR11353">
    <property type="entry name" value="CHAPERONIN"/>
    <property type="match status" value="1"/>
</dbReference>
<dbReference type="SUPFAM" id="SSF48592">
    <property type="entry name" value="GroEL equatorial domain-like"/>
    <property type="match status" value="1"/>
</dbReference>
<dbReference type="PROSITE" id="PS00995">
    <property type="entry name" value="TCP1_3"/>
    <property type="match status" value="1"/>
</dbReference>
<gene>
    <name evidence="10" type="ordered locus">Hbut_0481</name>
</gene>
<evidence type="ECO:0000256" key="1">
    <source>
        <dbReference type="ARBA" id="ARBA00008020"/>
    </source>
</evidence>
<dbReference type="SUPFAM" id="SSF52029">
    <property type="entry name" value="GroEL apical domain-like"/>
    <property type="match status" value="1"/>
</dbReference>
<dbReference type="Gene3D" id="1.10.560.10">
    <property type="entry name" value="GroEL-like equatorial domain"/>
    <property type="match status" value="1"/>
</dbReference>
<dbReference type="AlphaFoldDB" id="A2BK32"/>
<dbReference type="STRING" id="415426.Hbut_0481"/>
<evidence type="ECO:0000256" key="6">
    <source>
        <dbReference type="ARBA" id="ARBA00076811"/>
    </source>
</evidence>
<dbReference type="NCBIfam" id="TIGR02339">
    <property type="entry name" value="thermosome_arch"/>
    <property type="match status" value="1"/>
</dbReference>
<dbReference type="RefSeq" id="WP_011821661.1">
    <property type="nucleotide sequence ID" value="NC_008818.1"/>
</dbReference>
<dbReference type="FunFam" id="1.10.560.10:FF:000017">
    <property type="entry name" value="T-complex protein 1 subunit eta"/>
    <property type="match status" value="1"/>
</dbReference>
<keyword evidence="4 8" id="KW-0143">Chaperone</keyword>
<dbReference type="GO" id="GO:0005524">
    <property type="term" value="F:ATP binding"/>
    <property type="evidence" value="ECO:0007669"/>
    <property type="project" value="UniProtKB-KW"/>
</dbReference>
<dbReference type="GO" id="GO:0016887">
    <property type="term" value="F:ATP hydrolysis activity"/>
    <property type="evidence" value="ECO:0007669"/>
    <property type="project" value="InterPro"/>
</dbReference>
<evidence type="ECO:0000256" key="2">
    <source>
        <dbReference type="ARBA" id="ARBA00022741"/>
    </source>
</evidence>
<dbReference type="PROSITE" id="PS00751">
    <property type="entry name" value="TCP1_2"/>
    <property type="match status" value="1"/>
</dbReference>
<accession>A2BK32</accession>
<dbReference type="GO" id="GO:0051082">
    <property type="term" value="F:unfolded protein binding"/>
    <property type="evidence" value="ECO:0007669"/>
    <property type="project" value="InterPro"/>
</dbReference>
<dbReference type="InterPro" id="IPR027410">
    <property type="entry name" value="TCP-1-like_intermed_sf"/>
</dbReference>
<evidence type="ECO:0000256" key="4">
    <source>
        <dbReference type="ARBA" id="ARBA00023186"/>
    </source>
</evidence>
<dbReference type="OrthoDB" id="9362at2157"/>
<dbReference type="GO" id="GO:0005737">
    <property type="term" value="C:cytoplasm"/>
    <property type="evidence" value="ECO:0007669"/>
    <property type="project" value="UniProtKB-ARBA"/>
</dbReference>
<dbReference type="InterPro" id="IPR002194">
    <property type="entry name" value="Chaperonin_TCP-1_CS"/>
</dbReference>
<keyword evidence="2 8" id="KW-0547">Nucleotide-binding</keyword>
<dbReference type="Gene3D" id="3.50.7.10">
    <property type="entry name" value="GroEL"/>
    <property type="match status" value="1"/>
</dbReference>
<evidence type="ECO:0000256" key="7">
    <source>
        <dbReference type="ARBA" id="ARBA00076887"/>
    </source>
</evidence>
<feature type="region of interest" description="Disordered" evidence="9">
    <location>
        <begin position="549"/>
        <end position="568"/>
    </location>
</feature>
<dbReference type="InterPro" id="IPR012714">
    <property type="entry name" value="Thermosome_arc"/>
</dbReference>
<dbReference type="NCBIfam" id="NF041082">
    <property type="entry name" value="thermosome_alpha"/>
    <property type="match status" value="1"/>
</dbReference>
<dbReference type="SUPFAM" id="SSF54849">
    <property type="entry name" value="GroEL-intermediate domain like"/>
    <property type="match status" value="1"/>
</dbReference>
<dbReference type="HOGENOM" id="CLU_008891_7_3_2"/>
<dbReference type="SMR" id="A2BK32"/>
<evidence type="ECO:0000256" key="9">
    <source>
        <dbReference type="SAM" id="MobiDB-lite"/>
    </source>
</evidence>
<dbReference type="InterPro" id="IPR002423">
    <property type="entry name" value="Cpn60/GroEL/TCP-1"/>
</dbReference>
<dbReference type="InterPro" id="IPR027413">
    <property type="entry name" value="GROEL-like_equatorial_sf"/>
</dbReference>
<dbReference type="InterPro" id="IPR017998">
    <property type="entry name" value="Chaperone_TCP-1"/>
</dbReference>
<dbReference type="NCBIfam" id="NF041083">
    <property type="entry name" value="thermosome_beta"/>
    <property type="match status" value="1"/>
</dbReference>
<dbReference type="InterPro" id="IPR027409">
    <property type="entry name" value="GroEL-like_apical_dom_sf"/>
</dbReference>
<sequence length="568" mass="62424">MSARQVAALEPTGVPVLILKEGTQRTYGREALRTNIMIVRAIAETLRTTYGPKGMDKMLVDSLGDITITNDGATILDKMDVQHPTAKLVVQIAKGQDEEVGDGTKTAVIFAGELLRYAEELLDKNVHPTIIVSGYKKAAEEAVKKLHEIAEPIDINDEETLKKIAMTSLTSKAVHGAREHLAEIVVKAVRQVAEKRGDKWYIDLDAIQIIKKHGGSLRDTKLIYGIVLDKEVVHPGMPKKVENAYIVLLDAPLEVEKPEIDAEIRINDPAFLKKFLEEEEKILEEMVNKIYNVAMERIRKDGMEGKAGIVVITQKGIDEVAQHFLAKKGIMAVRRVKRSDIEKIARATGAKIVSNIDDLTPEDLGFAKLVEERKVGEDKMVFIEGCPNPRAVTILIRGGLERLVDEAERSINDALHAVADAIRDGKIVAGGGAVEVEVAKYLREIAPKIGGKEQLAVEAFARALEGLPMALAENAGLEPVEIIMKLRAAHAKAEGKWVGVNVFKGDVDDMKKLGVIEPVSVKANAIKAGTEAATMVLRIDDIIAAARREEKEEEKKKGEEEEKEEKEE</sequence>
<dbReference type="GO" id="GO:0032991">
    <property type="term" value="C:protein-containing complex"/>
    <property type="evidence" value="ECO:0007669"/>
    <property type="project" value="UniProtKB-ARBA"/>
</dbReference>
<dbReference type="EMBL" id="CP000493">
    <property type="protein sequence ID" value="ABM80343.1"/>
    <property type="molecule type" value="Genomic_DNA"/>
</dbReference>
<evidence type="ECO:0000256" key="3">
    <source>
        <dbReference type="ARBA" id="ARBA00022840"/>
    </source>
</evidence>
<name>A2BK32_HYPBU</name>
<organism evidence="10 11">
    <name type="scientific">Hyperthermus butylicus (strain DSM 5456 / JCM 9403 / PLM1-5)</name>
    <dbReference type="NCBI Taxonomy" id="415426"/>
    <lineage>
        <taxon>Archaea</taxon>
        <taxon>Thermoproteota</taxon>
        <taxon>Thermoprotei</taxon>
        <taxon>Desulfurococcales</taxon>
        <taxon>Pyrodictiaceae</taxon>
        <taxon>Hyperthermus</taxon>
    </lineage>
</organism>
<dbReference type="EnsemblBacteria" id="ABM80343">
    <property type="protein sequence ID" value="ABM80343"/>
    <property type="gene ID" value="Hbut_0481"/>
</dbReference>
<protein>
    <recommendedName>
        <fullName evidence="5">Thermosome subunit beta</fullName>
    </recommendedName>
    <alternativeName>
        <fullName evidence="6">Chaperonin subunit beta</fullName>
    </alternativeName>
    <alternativeName>
        <fullName evidence="7">Thermosome subunit 2</fullName>
    </alternativeName>
</protein>
<comment type="similarity">
    <text evidence="1 8">Belongs to the TCP-1 chaperonin family.</text>
</comment>
<dbReference type="InterPro" id="IPR053374">
    <property type="entry name" value="TCP-1_chaperonin"/>
</dbReference>
<dbReference type="Pfam" id="PF00118">
    <property type="entry name" value="Cpn60_TCP1"/>
    <property type="match status" value="1"/>
</dbReference>
<dbReference type="eggNOG" id="arCOG01257">
    <property type="taxonomic scope" value="Archaea"/>
</dbReference>
<keyword evidence="3 8" id="KW-0067">ATP-binding</keyword>
<evidence type="ECO:0000313" key="11">
    <source>
        <dbReference type="Proteomes" id="UP000002593"/>
    </source>
</evidence>
<evidence type="ECO:0000256" key="8">
    <source>
        <dbReference type="RuleBase" id="RU004187"/>
    </source>
</evidence>
<dbReference type="PROSITE" id="PS00750">
    <property type="entry name" value="TCP1_1"/>
    <property type="match status" value="1"/>
</dbReference>
<dbReference type="InterPro" id="IPR054827">
    <property type="entry name" value="thermosome_alpha"/>
</dbReference>
<dbReference type="CDD" id="cd03343">
    <property type="entry name" value="cpn60"/>
    <property type="match status" value="1"/>
</dbReference>
<dbReference type="Proteomes" id="UP000002593">
    <property type="component" value="Chromosome"/>
</dbReference>
<dbReference type="PRINTS" id="PR00304">
    <property type="entry name" value="TCOMPLEXTCP1"/>
</dbReference>
<dbReference type="GeneID" id="4781484"/>
<keyword evidence="11" id="KW-1185">Reference proteome</keyword>
<feature type="compositionally biased region" description="Basic and acidic residues" evidence="9">
    <location>
        <begin position="549"/>
        <end position="560"/>
    </location>
</feature>
<evidence type="ECO:0000313" key="10">
    <source>
        <dbReference type="EMBL" id="ABM80343.1"/>
    </source>
</evidence>
<dbReference type="KEGG" id="hbu:Hbut_0481"/>
<evidence type="ECO:0000256" key="5">
    <source>
        <dbReference type="ARBA" id="ARBA00073562"/>
    </source>
</evidence>
<proteinExistence type="inferred from homology"/>